<dbReference type="Proteomes" id="UP000030681">
    <property type="component" value="Unassembled WGS sequence"/>
</dbReference>
<feature type="compositionally biased region" description="Basic and acidic residues" evidence="1">
    <location>
        <begin position="267"/>
        <end position="278"/>
    </location>
</feature>
<feature type="region of interest" description="Disordered" evidence="1">
    <location>
        <begin position="252"/>
        <end position="310"/>
    </location>
</feature>
<feature type="compositionally biased region" description="Basic and acidic residues" evidence="1">
    <location>
        <begin position="384"/>
        <end position="397"/>
    </location>
</feature>
<accession>A0A081IAN2</accession>
<evidence type="ECO:0000256" key="2">
    <source>
        <dbReference type="SAM" id="Phobius"/>
    </source>
</evidence>
<sequence length="474" mass="54940">MNKDVCKLFIKVDKLVINGNVIENEFNNSSYTNFCPVGGCNNNYDRIGALSDYLLTELPNSGDKQYGDNNVNQNYEYIFMWLASKFLKITLDHSYTLNEYYDDFLVNHKDKFNYWNKLDNIKYLKDSNITVMTSLYNFLMSICKALVENEISKLDIKKFKKIDLECYGFYKLINDEEHKCDPYIQLLTDLKKKYDEYRNLAIKEISKNKDDNYTELIFSPIANADNEKDLLFQSYGCEKLHEFFREFSNRFKPKSPPSELKSPSKGSEIKKDDGKNNKSELSNPTNDGKKDKEPQKDTTQSTKKESQSSNIGEELNFEKVRNYSVQIFNIYSPLFNHAATSIKHRIHDMVTSNFINIVGICSKYLKAIEKVKFPKFQIQVPNNQEKESERSKKEKVEPLTPPQATERTKVSPDYISSKVVDVPGCNLMGLNRNITRLLTFKFEGNKIAIIALAVVSITIVLAIMYWVNSKKFTK</sequence>
<evidence type="ECO:0008006" key="5">
    <source>
        <dbReference type="Google" id="ProtNLM"/>
    </source>
</evidence>
<reference evidence="3 4" key="1">
    <citation type="submission" date="2013-02" db="EMBL/GenBank/DDBJ databases">
        <title>The Genome Sequence of Plasmodium vinckei vinckei.</title>
        <authorList>
            <consortium name="The Broad Institute Genome Sequencing Platform"/>
            <consortium name="The Broad Institute Genome Sequencing Center for Infectious Disease"/>
            <person name="Neafsey D."/>
            <person name="Cheeseman I."/>
            <person name="Volkman S."/>
            <person name="Adams J."/>
            <person name="Walker B."/>
            <person name="Young S.K."/>
            <person name="Zeng Q."/>
            <person name="Gargeya S."/>
            <person name="Fitzgerald M."/>
            <person name="Haas B."/>
            <person name="Abouelleil A."/>
            <person name="Alvarado L."/>
            <person name="Arachchi H.M."/>
            <person name="Berlin A.M."/>
            <person name="Chapman S.B."/>
            <person name="Dewar J."/>
            <person name="Goldberg J."/>
            <person name="Griggs A."/>
            <person name="Gujja S."/>
            <person name="Hansen M."/>
            <person name="Howarth C."/>
            <person name="Imamovic A."/>
            <person name="Larimer J."/>
            <person name="McCowan C."/>
            <person name="Murphy C."/>
            <person name="Neiman D."/>
            <person name="Pearson M."/>
            <person name="Priest M."/>
            <person name="Roberts A."/>
            <person name="Saif S."/>
            <person name="Shea T."/>
            <person name="Sisk P."/>
            <person name="Sykes S."/>
            <person name="Wortman J."/>
            <person name="Nusbaum C."/>
            <person name="Birren B."/>
        </authorList>
    </citation>
    <scope>NUCLEOTIDE SEQUENCE [LARGE SCALE GENOMIC DNA]</scope>
    <source>
        <strain evidence="4">vinckei</strain>
    </source>
</reference>
<feature type="transmembrane region" description="Helical" evidence="2">
    <location>
        <begin position="447"/>
        <end position="467"/>
    </location>
</feature>
<protein>
    <recommendedName>
        <fullName evidence="5">PIR protein CIR protein</fullName>
    </recommendedName>
</protein>
<name>A0A081IAN2_PLAVN</name>
<organism evidence="3 4">
    <name type="scientific">Plasmodium vinckei vinckei</name>
    <dbReference type="NCBI Taxonomy" id="54757"/>
    <lineage>
        <taxon>Eukaryota</taxon>
        <taxon>Sar</taxon>
        <taxon>Alveolata</taxon>
        <taxon>Apicomplexa</taxon>
        <taxon>Aconoidasida</taxon>
        <taxon>Haemosporida</taxon>
        <taxon>Plasmodiidae</taxon>
        <taxon>Plasmodium</taxon>
        <taxon>Plasmodium (Vinckeia)</taxon>
    </lineage>
</organism>
<keyword evidence="2" id="KW-0472">Membrane</keyword>
<dbReference type="AlphaFoldDB" id="A0A081IAN2"/>
<dbReference type="Pfam" id="PF06022">
    <property type="entry name" value="Cir_Bir_Yir"/>
    <property type="match status" value="1"/>
</dbReference>
<proteinExistence type="predicted"/>
<dbReference type="EMBL" id="KL446955">
    <property type="protein sequence ID" value="KEG00740.1"/>
    <property type="molecule type" value="Genomic_DNA"/>
</dbReference>
<dbReference type="InterPro" id="IPR006477">
    <property type="entry name" value="Yir_bir_cir"/>
</dbReference>
<feature type="region of interest" description="Disordered" evidence="1">
    <location>
        <begin position="382"/>
        <end position="409"/>
    </location>
</feature>
<evidence type="ECO:0000256" key="1">
    <source>
        <dbReference type="SAM" id="MobiDB-lite"/>
    </source>
</evidence>
<keyword evidence="2" id="KW-1133">Transmembrane helix</keyword>
<evidence type="ECO:0000313" key="4">
    <source>
        <dbReference type="Proteomes" id="UP000030681"/>
    </source>
</evidence>
<feature type="compositionally biased region" description="Basic and acidic residues" evidence="1">
    <location>
        <begin position="287"/>
        <end position="306"/>
    </location>
</feature>
<keyword evidence="2" id="KW-0812">Transmembrane</keyword>
<evidence type="ECO:0000313" key="3">
    <source>
        <dbReference type="EMBL" id="KEG00740.1"/>
    </source>
</evidence>
<gene>
    <name evidence="3" type="ORF">YYE_04571</name>
</gene>